<name>A0A3D9BZ79_9RHOB</name>
<evidence type="ECO:0000256" key="2">
    <source>
        <dbReference type="ARBA" id="ARBA00023125"/>
    </source>
</evidence>
<keyword evidence="2" id="KW-0238">DNA-binding</keyword>
<dbReference type="InterPro" id="IPR019887">
    <property type="entry name" value="Tscrpt_reg_AsnC/Lrp_C"/>
</dbReference>
<sequence length="170" mass="18745">MPRRAAGLSWHFRRKRPNLRRNDDSGRRMDETDTALLALLAENARQPAATLARRLGLARSTVQARIERLERTGAIAGYTLRPGPALAPPLRATVLISVEPRAGAEVLARLRAMPEVETVHTTTGRVDMIATLAARDTETLDTALDRIGEARGVRGSESLVHLSTKLDRRR</sequence>
<dbReference type="OrthoDB" id="9809462at2"/>
<dbReference type="Gene3D" id="3.30.70.920">
    <property type="match status" value="1"/>
</dbReference>
<dbReference type="InterPro" id="IPR011008">
    <property type="entry name" value="Dimeric_a/b-barrel"/>
</dbReference>
<evidence type="ECO:0000256" key="1">
    <source>
        <dbReference type="ARBA" id="ARBA00023015"/>
    </source>
</evidence>
<dbReference type="GO" id="GO:0043200">
    <property type="term" value="P:response to amino acid"/>
    <property type="evidence" value="ECO:0007669"/>
    <property type="project" value="TreeGrafter"/>
</dbReference>
<dbReference type="SUPFAM" id="SSF54909">
    <property type="entry name" value="Dimeric alpha+beta barrel"/>
    <property type="match status" value="1"/>
</dbReference>
<keyword evidence="3" id="KW-0804">Transcription</keyword>
<dbReference type="GO" id="GO:0005829">
    <property type="term" value="C:cytosol"/>
    <property type="evidence" value="ECO:0007669"/>
    <property type="project" value="TreeGrafter"/>
</dbReference>
<comment type="caution">
    <text evidence="5">The sequence shown here is derived from an EMBL/GenBank/DDBJ whole genome shotgun (WGS) entry which is preliminary data.</text>
</comment>
<organism evidence="5 6">
    <name type="scientific">Rhodosalinus sediminis</name>
    <dbReference type="NCBI Taxonomy" id="1940533"/>
    <lineage>
        <taxon>Bacteria</taxon>
        <taxon>Pseudomonadati</taxon>
        <taxon>Pseudomonadota</taxon>
        <taxon>Alphaproteobacteria</taxon>
        <taxon>Rhodobacterales</taxon>
        <taxon>Paracoccaceae</taxon>
        <taxon>Rhodosalinus</taxon>
    </lineage>
</organism>
<evidence type="ECO:0000313" key="5">
    <source>
        <dbReference type="EMBL" id="REC58804.1"/>
    </source>
</evidence>
<evidence type="ECO:0000313" key="6">
    <source>
        <dbReference type="Proteomes" id="UP000257131"/>
    </source>
</evidence>
<dbReference type="Pfam" id="PF13404">
    <property type="entry name" value="HTH_AsnC-type"/>
    <property type="match status" value="1"/>
</dbReference>
<dbReference type="Proteomes" id="UP000257131">
    <property type="component" value="Unassembled WGS sequence"/>
</dbReference>
<dbReference type="InterPro" id="IPR036390">
    <property type="entry name" value="WH_DNA-bd_sf"/>
</dbReference>
<dbReference type="PROSITE" id="PS50956">
    <property type="entry name" value="HTH_ASNC_2"/>
    <property type="match status" value="1"/>
</dbReference>
<dbReference type="InterPro" id="IPR019888">
    <property type="entry name" value="Tscrpt_reg_AsnC-like"/>
</dbReference>
<evidence type="ECO:0000256" key="3">
    <source>
        <dbReference type="ARBA" id="ARBA00023163"/>
    </source>
</evidence>
<dbReference type="InterPro" id="IPR036388">
    <property type="entry name" value="WH-like_DNA-bd_sf"/>
</dbReference>
<dbReference type="SMART" id="SM00344">
    <property type="entry name" value="HTH_ASNC"/>
    <property type="match status" value="1"/>
</dbReference>
<evidence type="ECO:0000259" key="4">
    <source>
        <dbReference type="PROSITE" id="PS50956"/>
    </source>
</evidence>
<dbReference type="PANTHER" id="PTHR30154:SF53">
    <property type="entry name" value="HTH-TYPE TRANSCRIPTIONAL REGULATOR LRPC"/>
    <property type="match status" value="1"/>
</dbReference>
<dbReference type="InterPro" id="IPR000485">
    <property type="entry name" value="AsnC-type_HTH_dom"/>
</dbReference>
<dbReference type="PRINTS" id="PR00033">
    <property type="entry name" value="HTHASNC"/>
</dbReference>
<dbReference type="EMBL" id="QOHR01000001">
    <property type="protein sequence ID" value="REC58804.1"/>
    <property type="molecule type" value="Genomic_DNA"/>
</dbReference>
<dbReference type="Pfam" id="PF01037">
    <property type="entry name" value="AsnC_trans_reg"/>
    <property type="match status" value="1"/>
</dbReference>
<proteinExistence type="predicted"/>
<accession>A0A3D9BZ79</accession>
<keyword evidence="1" id="KW-0805">Transcription regulation</keyword>
<protein>
    <submittedName>
        <fullName evidence="5">Lrp/AsnC family transcriptional regulator</fullName>
    </submittedName>
</protein>
<gene>
    <name evidence="5" type="ORF">DRV84_00835</name>
</gene>
<dbReference type="PANTHER" id="PTHR30154">
    <property type="entry name" value="LEUCINE-RESPONSIVE REGULATORY PROTEIN"/>
    <property type="match status" value="1"/>
</dbReference>
<dbReference type="Gene3D" id="1.10.10.10">
    <property type="entry name" value="Winged helix-like DNA-binding domain superfamily/Winged helix DNA-binding domain"/>
    <property type="match status" value="1"/>
</dbReference>
<dbReference type="SUPFAM" id="SSF46785">
    <property type="entry name" value="Winged helix' DNA-binding domain"/>
    <property type="match status" value="1"/>
</dbReference>
<reference evidence="5 6" key="1">
    <citation type="journal article" date="2017" name="Int. J. Syst. Evol. Microbiol.">
        <title>Rhodosalinus sediminis gen. nov., sp. nov., isolated from marine saltern.</title>
        <authorList>
            <person name="Guo L.Y."/>
            <person name="Ling S.K."/>
            <person name="Li C.M."/>
            <person name="Chen G.J."/>
            <person name="Du Z.J."/>
        </authorList>
    </citation>
    <scope>NUCLEOTIDE SEQUENCE [LARGE SCALE GENOMIC DNA]</scope>
    <source>
        <strain evidence="5 6">WDN1C137</strain>
    </source>
</reference>
<dbReference type="GO" id="GO:0043565">
    <property type="term" value="F:sequence-specific DNA binding"/>
    <property type="evidence" value="ECO:0007669"/>
    <property type="project" value="InterPro"/>
</dbReference>
<feature type="domain" description="HTH asnC-type" evidence="4">
    <location>
        <begin position="29"/>
        <end position="105"/>
    </location>
</feature>
<dbReference type="AlphaFoldDB" id="A0A3D9BZ79"/>
<keyword evidence="6" id="KW-1185">Reference proteome</keyword>